<name>A0AAF0J5C9_9BASI</name>
<reference evidence="6" key="1">
    <citation type="submission" date="2023-03" db="EMBL/GenBank/DDBJ databases">
        <title>Mating type loci evolution in Malassezia.</title>
        <authorList>
            <person name="Coelho M.A."/>
        </authorList>
    </citation>
    <scope>NUCLEOTIDE SEQUENCE</scope>
    <source>
        <strain evidence="6">CBS 12830</strain>
    </source>
</reference>
<dbReference type="InterPro" id="IPR008937">
    <property type="entry name" value="Ras-like_GEF"/>
</dbReference>
<dbReference type="AlphaFoldDB" id="A0AAF0J5C9"/>
<feature type="domain" description="N-terminal Ras-GEF" evidence="5">
    <location>
        <begin position="221"/>
        <end position="340"/>
    </location>
</feature>
<dbReference type="PANTHER" id="PTHR23113:SF368">
    <property type="entry name" value="CELL DIVISION CONTROL PROTEIN 25"/>
    <property type="match status" value="1"/>
</dbReference>
<evidence type="ECO:0000256" key="1">
    <source>
        <dbReference type="ARBA" id="ARBA00022658"/>
    </source>
</evidence>
<evidence type="ECO:0000256" key="3">
    <source>
        <dbReference type="SAM" id="MobiDB-lite"/>
    </source>
</evidence>
<feature type="compositionally biased region" description="Polar residues" evidence="3">
    <location>
        <begin position="676"/>
        <end position="690"/>
    </location>
</feature>
<gene>
    <name evidence="6" type="ORF">MEQU1_003571</name>
</gene>
<dbReference type="Gene3D" id="1.20.870.10">
    <property type="entry name" value="Son of sevenless (SoS) protein Chain: S domain 1"/>
    <property type="match status" value="1"/>
</dbReference>
<dbReference type="GO" id="GO:0005085">
    <property type="term" value="F:guanyl-nucleotide exchange factor activity"/>
    <property type="evidence" value="ECO:0007669"/>
    <property type="project" value="UniProtKB-KW"/>
</dbReference>
<sequence>MAAFMGQLHIFEDVVLASAFQNLVDIAQECVTQAHNLSVLVHSISALSKALWAPTDAFGRLMELQRNLDRLLAQFSAIQNLGSQKYVPMNGTSSDHRNTLTQLSSDLVATANMCLIAVFYVLDIAPSSTVVQIWRAVGITRSDSDKTLSAHSKHSVSVSLTDSPTSSSMKLPDLDILTANDYDQSDHQSSPKGLELTGSWVPSSVHAIVEPFGDGVLARSEDGRVLGGDMIGLVSSLCRQSLCSSSNIGILLQNFRAFCTPQDFLALILDQFHKSAMVTGHRCLFRLLYTWVSQYWYAPLDVAVLPTLLAFAQEPYCKSLQPSTESLSSVCAWRLQQGDNEYLNDPFRHSLPVFDIKKLPKTMSHRLLNMLRQKRILWEIDVLEFDPAELARQITLRESTLFCQISFHELLNRRHDYKGSSYRSQAIHVREMSLLSTQLTNWLGECILREKDLKRRSQKLRFFILLAFEALELGNFNLVMALLGGLNLSTIGRLKNTWGGVSARKRARLEKLCTIFDSMRNFRAYRALLRETEGPAIPFLGLILTDITFCCNGNPVMRSFTSCTEPLINFARCQLLSDIFSSMKRFQRVYPIEAIPEMQSFLQQVLEQGSNYTPNDYPAAMEHMYQRSLALEPRNSSSDMSSTRKGNVMARTLSAILNNHASSSLSVHDEKETVPMSCTSSNGSAPSAPR</sequence>
<proteinExistence type="predicted"/>
<dbReference type="InterPro" id="IPR001895">
    <property type="entry name" value="RASGEF_cat_dom"/>
</dbReference>
<dbReference type="PROSITE" id="PS50009">
    <property type="entry name" value="RASGEF_CAT"/>
    <property type="match status" value="1"/>
</dbReference>
<dbReference type="InterPro" id="IPR023578">
    <property type="entry name" value="Ras_GEF_dom_sf"/>
</dbReference>
<keyword evidence="7" id="KW-1185">Reference proteome</keyword>
<dbReference type="InterPro" id="IPR036964">
    <property type="entry name" value="RASGEF_cat_dom_sf"/>
</dbReference>
<dbReference type="PANTHER" id="PTHR23113">
    <property type="entry name" value="GUANINE NUCLEOTIDE EXCHANGE FACTOR"/>
    <property type="match status" value="1"/>
</dbReference>
<dbReference type="SMART" id="SM00147">
    <property type="entry name" value="RasGEF"/>
    <property type="match status" value="1"/>
</dbReference>
<dbReference type="EMBL" id="CP119907">
    <property type="protein sequence ID" value="WFD24865.1"/>
    <property type="molecule type" value="Genomic_DNA"/>
</dbReference>
<evidence type="ECO:0000313" key="7">
    <source>
        <dbReference type="Proteomes" id="UP001214415"/>
    </source>
</evidence>
<evidence type="ECO:0000259" key="4">
    <source>
        <dbReference type="PROSITE" id="PS50009"/>
    </source>
</evidence>
<feature type="region of interest" description="Disordered" evidence="3">
    <location>
        <begin position="663"/>
        <end position="690"/>
    </location>
</feature>
<feature type="domain" description="Ras-GEF" evidence="4">
    <location>
        <begin position="386"/>
        <end position="634"/>
    </location>
</feature>
<dbReference type="GO" id="GO:0007265">
    <property type="term" value="P:Ras protein signal transduction"/>
    <property type="evidence" value="ECO:0007669"/>
    <property type="project" value="TreeGrafter"/>
</dbReference>
<dbReference type="Gene3D" id="1.10.840.10">
    <property type="entry name" value="Ras guanine-nucleotide exchange factors catalytic domain"/>
    <property type="match status" value="1"/>
</dbReference>
<keyword evidence="1 2" id="KW-0344">Guanine-nucleotide releasing factor</keyword>
<evidence type="ECO:0000313" key="6">
    <source>
        <dbReference type="EMBL" id="WFD24865.1"/>
    </source>
</evidence>
<dbReference type="InterPro" id="IPR000651">
    <property type="entry name" value="Ras-like_Gua-exchang_fac_N"/>
</dbReference>
<dbReference type="PROSITE" id="PS50212">
    <property type="entry name" value="RASGEF_NTER"/>
    <property type="match status" value="1"/>
</dbReference>
<dbReference type="Proteomes" id="UP001214415">
    <property type="component" value="Chromosome 8"/>
</dbReference>
<dbReference type="GO" id="GO:0005886">
    <property type="term" value="C:plasma membrane"/>
    <property type="evidence" value="ECO:0007669"/>
    <property type="project" value="TreeGrafter"/>
</dbReference>
<evidence type="ECO:0000259" key="5">
    <source>
        <dbReference type="PROSITE" id="PS50212"/>
    </source>
</evidence>
<accession>A0AAF0J5C9</accession>
<evidence type="ECO:0008006" key="8">
    <source>
        <dbReference type="Google" id="ProtNLM"/>
    </source>
</evidence>
<evidence type="ECO:0000256" key="2">
    <source>
        <dbReference type="PROSITE-ProRule" id="PRU00168"/>
    </source>
</evidence>
<organism evidence="6 7">
    <name type="scientific">Malassezia equina</name>
    <dbReference type="NCBI Taxonomy" id="1381935"/>
    <lineage>
        <taxon>Eukaryota</taxon>
        <taxon>Fungi</taxon>
        <taxon>Dikarya</taxon>
        <taxon>Basidiomycota</taxon>
        <taxon>Ustilaginomycotina</taxon>
        <taxon>Malasseziomycetes</taxon>
        <taxon>Malasseziales</taxon>
        <taxon>Malasseziaceae</taxon>
        <taxon>Malassezia</taxon>
    </lineage>
</organism>
<protein>
    <recommendedName>
        <fullName evidence="8">Ras-GEF domain-containing protein</fullName>
    </recommendedName>
</protein>
<dbReference type="SUPFAM" id="SSF48366">
    <property type="entry name" value="Ras GEF"/>
    <property type="match status" value="1"/>
</dbReference>
<dbReference type="Pfam" id="PF00617">
    <property type="entry name" value="RasGEF"/>
    <property type="match status" value="1"/>
</dbReference>